<evidence type="ECO:0000313" key="1">
    <source>
        <dbReference type="EMBL" id="GGI75481.1"/>
    </source>
</evidence>
<protein>
    <submittedName>
        <fullName evidence="1">Uncharacterized protein</fullName>
    </submittedName>
</protein>
<dbReference type="EMBL" id="BMLZ01000003">
    <property type="protein sequence ID" value="GGP28730.1"/>
    <property type="molecule type" value="Genomic_DNA"/>
</dbReference>
<accession>A0AAV4K2S3</accession>
<organism evidence="1 4">
    <name type="scientific">Deinococcus wulumuqiensis</name>
    <dbReference type="NCBI Taxonomy" id="980427"/>
    <lineage>
        <taxon>Bacteria</taxon>
        <taxon>Thermotogati</taxon>
        <taxon>Deinococcota</taxon>
        <taxon>Deinococci</taxon>
        <taxon>Deinococcales</taxon>
        <taxon>Deinococcaceae</taxon>
        <taxon>Deinococcus</taxon>
    </lineage>
</organism>
<dbReference type="EMBL" id="BMMA01000004">
    <property type="protein sequence ID" value="GGI75481.1"/>
    <property type="molecule type" value="Genomic_DNA"/>
</dbReference>
<reference evidence="2" key="1">
    <citation type="journal article" date="2014" name="Int. J. Syst. Evol. Microbiol.">
        <title>Complete genome of a new Firmicutes species belonging to the dominant human colonic microbiota ('Ruminococcus bicirculans') reveals two chromosomes and a selective capacity to utilize plant glucans.</title>
        <authorList>
            <consortium name="NISC Comparative Sequencing Program"/>
            <person name="Wegmann U."/>
            <person name="Louis P."/>
            <person name="Goesmann A."/>
            <person name="Henrissat B."/>
            <person name="Duncan S.H."/>
            <person name="Flint H.J."/>
        </authorList>
    </citation>
    <scope>NUCLEOTIDE SEQUENCE</scope>
    <source>
        <strain evidence="2">CGMCC 1.8884</strain>
    </source>
</reference>
<dbReference type="Proteomes" id="UP000652720">
    <property type="component" value="Unassembled WGS sequence"/>
</dbReference>
<dbReference type="Proteomes" id="UP000630135">
    <property type="component" value="Unassembled WGS sequence"/>
</dbReference>
<dbReference type="AlphaFoldDB" id="A0AAV4K2S3"/>
<evidence type="ECO:0000313" key="3">
    <source>
        <dbReference type="Proteomes" id="UP000630135"/>
    </source>
</evidence>
<name>A0AAV4K2S3_9DEIO</name>
<sequence>MTTLSTLANHLNGSPLKPLVEAQLVRIAGAAVRSPDTSPERRVWASNVLSAQGAVDSNRVMGVMLTNPTILAGLDGGVPSDQDIEYVVTAEVLPVIAPR</sequence>
<comment type="caution">
    <text evidence="1">The sequence shown here is derived from an EMBL/GenBank/DDBJ whole genome shotgun (WGS) entry which is preliminary data.</text>
</comment>
<reference evidence="1" key="2">
    <citation type="journal article" date="2014" name="Int. J. Syst. Evol. Microbiol.">
        <title>Complete genome sequence of Corynebacterium casei LMG S-19264T (=DSM 44701T), isolated from a smear-ripened cheese.</title>
        <authorList>
            <consortium name="US DOE Joint Genome Institute (JGI-PGF)"/>
            <person name="Walter F."/>
            <person name="Albersmeier A."/>
            <person name="Kalinowski J."/>
            <person name="Ruckert C."/>
        </authorList>
    </citation>
    <scope>NUCLEOTIDE SEQUENCE</scope>
    <source>
        <strain evidence="1">CGMCC 1.8885</strain>
    </source>
</reference>
<evidence type="ECO:0000313" key="2">
    <source>
        <dbReference type="EMBL" id="GGP28730.1"/>
    </source>
</evidence>
<dbReference type="GeneID" id="59164545"/>
<reference evidence="1" key="4">
    <citation type="submission" date="2023-08" db="EMBL/GenBank/DDBJ databases">
        <authorList>
            <person name="Sun Q."/>
            <person name="Zhou Y."/>
        </authorList>
    </citation>
    <scope>NUCLEOTIDE SEQUENCE</scope>
    <source>
        <strain evidence="2">CGMCC 1.8884</strain>
        <strain evidence="1">CGMCC 1.8885</strain>
    </source>
</reference>
<gene>
    <name evidence="2" type="ORF">GCM10008021_03810</name>
    <name evidence="1" type="ORF">GCM10010914_07140</name>
</gene>
<evidence type="ECO:0000313" key="4">
    <source>
        <dbReference type="Proteomes" id="UP000652720"/>
    </source>
</evidence>
<proteinExistence type="predicted"/>
<reference evidence="3" key="3">
    <citation type="journal article" date="2019" name="Int. J. Syst. Evol. Microbiol.">
        <title>The Global Catalogue of Microorganisms (GCM) 10K type strain sequencing project: providing services to taxonomists for standard genome sequencing and annotation.</title>
        <authorList>
            <consortium name="The Broad Institute Genomics Platform"/>
            <consortium name="The Broad Institute Genome Sequencing Center for Infectious Disease"/>
            <person name="Wu L."/>
            <person name="Ma J."/>
        </authorList>
    </citation>
    <scope>NUCLEOTIDE SEQUENCE [LARGE SCALE GENOMIC DNA]</scope>
    <source>
        <strain evidence="3">CGMCC 1.8884</strain>
    </source>
</reference>
<keyword evidence="3" id="KW-1185">Reference proteome</keyword>
<dbReference type="RefSeq" id="WP_017869172.1">
    <property type="nucleotide sequence ID" value="NZ_BMLZ01000003.1"/>
</dbReference>